<evidence type="ECO:0000313" key="1">
    <source>
        <dbReference type="EMBL" id="KAJ1195246.1"/>
    </source>
</evidence>
<dbReference type="EMBL" id="JANPWB010000004">
    <property type="protein sequence ID" value="KAJ1195246.1"/>
    <property type="molecule type" value="Genomic_DNA"/>
</dbReference>
<dbReference type="Proteomes" id="UP001066276">
    <property type="component" value="Chromosome 2_2"/>
</dbReference>
<protein>
    <submittedName>
        <fullName evidence="1">Uncharacterized protein</fullName>
    </submittedName>
</protein>
<gene>
    <name evidence="1" type="ORF">NDU88_004527</name>
</gene>
<comment type="caution">
    <text evidence="1">The sequence shown here is derived from an EMBL/GenBank/DDBJ whole genome shotgun (WGS) entry which is preliminary data.</text>
</comment>
<organism evidence="1 2">
    <name type="scientific">Pleurodeles waltl</name>
    <name type="common">Iberian ribbed newt</name>
    <dbReference type="NCBI Taxonomy" id="8319"/>
    <lineage>
        <taxon>Eukaryota</taxon>
        <taxon>Metazoa</taxon>
        <taxon>Chordata</taxon>
        <taxon>Craniata</taxon>
        <taxon>Vertebrata</taxon>
        <taxon>Euteleostomi</taxon>
        <taxon>Amphibia</taxon>
        <taxon>Batrachia</taxon>
        <taxon>Caudata</taxon>
        <taxon>Salamandroidea</taxon>
        <taxon>Salamandridae</taxon>
        <taxon>Pleurodelinae</taxon>
        <taxon>Pleurodeles</taxon>
    </lineage>
</organism>
<dbReference type="Gene3D" id="3.30.70.1820">
    <property type="entry name" value="L1 transposable element, RRM domain"/>
    <property type="match status" value="1"/>
</dbReference>
<name>A0AAV7V380_PLEWA</name>
<proteinExistence type="predicted"/>
<reference evidence="1" key="1">
    <citation type="journal article" date="2022" name="bioRxiv">
        <title>Sequencing and chromosome-scale assembly of the giantPleurodeles waltlgenome.</title>
        <authorList>
            <person name="Brown T."/>
            <person name="Elewa A."/>
            <person name="Iarovenko S."/>
            <person name="Subramanian E."/>
            <person name="Araus A.J."/>
            <person name="Petzold A."/>
            <person name="Susuki M."/>
            <person name="Suzuki K.-i.T."/>
            <person name="Hayashi T."/>
            <person name="Toyoda A."/>
            <person name="Oliveira C."/>
            <person name="Osipova E."/>
            <person name="Leigh N.D."/>
            <person name="Simon A."/>
            <person name="Yun M.H."/>
        </authorList>
    </citation>
    <scope>NUCLEOTIDE SEQUENCE</scope>
    <source>
        <strain evidence="1">20211129_DDA</strain>
        <tissue evidence="1">Liver</tissue>
    </source>
</reference>
<accession>A0AAV7V380</accession>
<keyword evidence="2" id="KW-1185">Reference proteome</keyword>
<evidence type="ECO:0000313" key="2">
    <source>
        <dbReference type="Proteomes" id="UP001066276"/>
    </source>
</evidence>
<sequence>MAGIQDLKGLLETKLDAVTVDVTLLRADLKKVMEKVTTTEMDITRLQLASKRLESQVQFLTKDYERIIMRLEDQEGRSQRNKGHSVKPFLETLITMPLRPKRLSTFFTIERAQRVPVPPRTTIARVFNIQDRDTILQTARYRGDLQ</sequence>
<dbReference type="AlphaFoldDB" id="A0AAV7V380"/>